<accession>A0A395LY62</accession>
<evidence type="ECO:0000256" key="7">
    <source>
        <dbReference type="ARBA" id="ARBA00023136"/>
    </source>
</evidence>
<dbReference type="InterPro" id="IPR055348">
    <property type="entry name" value="DctQ"/>
</dbReference>
<feature type="domain" description="Tripartite ATP-independent periplasmic transporters DctQ component" evidence="10">
    <location>
        <begin position="26"/>
        <end position="158"/>
    </location>
</feature>
<feature type="transmembrane region" description="Helical" evidence="9">
    <location>
        <begin position="52"/>
        <end position="68"/>
    </location>
</feature>
<evidence type="ECO:0000259" key="10">
    <source>
        <dbReference type="Pfam" id="PF04290"/>
    </source>
</evidence>
<evidence type="ECO:0000313" key="12">
    <source>
        <dbReference type="Proteomes" id="UP000266389"/>
    </source>
</evidence>
<gene>
    <name evidence="11" type="ORF">D0433_13290</name>
</gene>
<keyword evidence="7 9" id="KW-0472">Membrane</keyword>
<keyword evidence="2" id="KW-0813">Transport</keyword>
<keyword evidence="4" id="KW-0997">Cell inner membrane</keyword>
<proteinExistence type="inferred from homology"/>
<evidence type="ECO:0000256" key="6">
    <source>
        <dbReference type="ARBA" id="ARBA00022989"/>
    </source>
</evidence>
<feature type="transmembrane region" description="Helical" evidence="9">
    <location>
        <begin position="89"/>
        <end position="114"/>
    </location>
</feature>
<dbReference type="GO" id="GO:0005886">
    <property type="term" value="C:plasma membrane"/>
    <property type="evidence" value="ECO:0007669"/>
    <property type="project" value="UniProtKB-SubCell"/>
</dbReference>
<evidence type="ECO:0000256" key="4">
    <source>
        <dbReference type="ARBA" id="ARBA00022519"/>
    </source>
</evidence>
<dbReference type="PANTHER" id="PTHR35011:SF4">
    <property type="entry name" value="SLL1102 PROTEIN"/>
    <property type="match status" value="1"/>
</dbReference>
<sequence>MQTYIRLVSRLNEVVGKFAALLNLLMIALVCFDVVVRYALKKTSAFFYEMEWHLFSMVFLLAAGWTLLHDRHVRVDILYVRFSKRGRALADVIGTVVFLLPFCIVILATAIPYTLNAFVSGEGSPDAGGLPYRWVIKSMIVIGAGLLLLQGIALLIEKLMLLAKKEHEK</sequence>
<evidence type="ECO:0000256" key="3">
    <source>
        <dbReference type="ARBA" id="ARBA00022475"/>
    </source>
</evidence>
<comment type="caution">
    <text evidence="11">The sequence shown here is derived from an EMBL/GenBank/DDBJ whole genome shotgun (WGS) entry which is preliminary data.</text>
</comment>
<keyword evidence="5 9" id="KW-0812">Transmembrane</keyword>
<feature type="transmembrane region" description="Helical" evidence="9">
    <location>
        <begin position="134"/>
        <end position="156"/>
    </location>
</feature>
<comment type="similarity">
    <text evidence="8">Belongs to the TRAP transporter small permease family.</text>
</comment>
<reference evidence="11 12" key="1">
    <citation type="journal article" date="2011" name="ISME J.">
        <title>Community ecology of hot spring cyanobacterial mats: predominant populations and their functional potential.</title>
        <authorList>
            <person name="Klatt C.G."/>
            <person name="Wood J.M."/>
            <person name="Rusch D.B."/>
            <person name="Bateson M.M."/>
            <person name="Hamamura N."/>
            <person name="Heidelberg J.F."/>
            <person name="Grossman A.R."/>
            <person name="Bhaya D."/>
            <person name="Cohan F.M."/>
            <person name="Kuhl M."/>
            <person name="Bryant D.A."/>
            <person name="Ward D.M."/>
        </authorList>
    </citation>
    <scope>NUCLEOTIDE SEQUENCE [LARGE SCALE GENOMIC DNA]</scope>
    <source>
        <strain evidence="11">OS</strain>
    </source>
</reference>
<evidence type="ECO:0000256" key="8">
    <source>
        <dbReference type="ARBA" id="ARBA00038436"/>
    </source>
</evidence>
<dbReference type="PANTHER" id="PTHR35011">
    <property type="entry name" value="2,3-DIKETO-L-GULONATE TRAP TRANSPORTER SMALL PERMEASE PROTEIN YIAM"/>
    <property type="match status" value="1"/>
</dbReference>
<keyword evidence="6 9" id="KW-1133">Transmembrane helix</keyword>
<evidence type="ECO:0000313" key="11">
    <source>
        <dbReference type="EMBL" id="RFM23008.1"/>
    </source>
</evidence>
<comment type="subcellular location">
    <subcellularLocation>
        <location evidence="1">Cell inner membrane</location>
        <topology evidence="1">Multi-pass membrane protein</topology>
    </subcellularLocation>
</comment>
<evidence type="ECO:0000256" key="5">
    <source>
        <dbReference type="ARBA" id="ARBA00022692"/>
    </source>
</evidence>
<evidence type="ECO:0000256" key="9">
    <source>
        <dbReference type="SAM" id="Phobius"/>
    </source>
</evidence>
<evidence type="ECO:0000256" key="1">
    <source>
        <dbReference type="ARBA" id="ARBA00004429"/>
    </source>
</evidence>
<name>A0A395LY62_9BACT</name>
<dbReference type="InterPro" id="IPR007387">
    <property type="entry name" value="TRAP_DctQ"/>
</dbReference>
<protein>
    <submittedName>
        <fullName evidence="11">TRAP transporter small permease subunit</fullName>
    </submittedName>
</protein>
<dbReference type="EMBL" id="PHFL01000071">
    <property type="protein sequence ID" value="RFM23008.1"/>
    <property type="molecule type" value="Genomic_DNA"/>
</dbReference>
<keyword evidence="3" id="KW-1003">Cell membrane</keyword>
<dbReference type="AlphaFoldDB" id="A0A395LY62"/>
<dbReference type="Proteomes" id="UP000266389">
    <property type="component" value="Unassembled WGS sequence"/>
</dbReference>
<dbReference type="Pfam" id="PF04290">
    <property type="entry name" value="DctQ"/>
    <property type="match status" value="1"/>
</dbReference>
<evidence type="ECO:0000256" key="2">
    <source>
        <dbReference type="ARBA" id="ARBA00022448"/>
    </source>
</evidence>
<organism evidence="11 12">
    <name type="scientific">Candidatus Thermochlorobacter aerophilus</name>
    <dbReference type="NCBI Taxonomy" id="1868324"/>
    <lineage>
        <taxon>Bacteria</taxon>
        <taxon>Pseudomonadati</taxon>
        <taxon>Chlorobiota</taxon>
        <taxon>Chlorobiia</taxon>
        <taxon>Chlorobiales</taxon>
        <taxon>Candidatus Thermochlorobacteriaceae</taxon>
        <taxon>Candidatus Thermochlorobacter</taxon>
    </lineage>
</organism>
<feature type="transmembrane region" description="Helical" evidence="9">
    <location>
        <begin position="21"/>
        <end position="40"/>
    </location>
</feature>